<evidence type="ECO:0000256" key="1">
    <source>
        <dbReference type="SAM" id="MobiDB-lite"/>
    </source>
</evidence>
<dbReference type="OrthoDB" id="3187732at2759"/>
<name>A0A0B7G270_THACB</name>
<feature type="compositionally biased region" description="Polar residues" evidence="1">
    <location>
        <begin position="382"/>
        <end position="395"/>
    </location>
</feature>
<evidence type="ECO:0000313" key="4">
    <source>
        <dbReference type="Proteomes" id="UP000059188"/>
    </source>
</evidence>
<protein>
    <submittedName>
        <fullName evidence="3">Uncharacterized protein</fullName>
    </submittedName>
</protein>
<keyword evidence="4" id="KW-1185">Reference proteome</keyword>
<reference evidence="3 4" key="1">
    <citation type="submission" date="2014-11" db="EMBL/GenBank/DDBJ databases">
        <authorList>
            <person name="Wibberg Daniel"/>
        </authorList>
    </citation>
    <scope>NUCLEOTIDE SEQUENCE [LARGE SCALE GENOMIC DNA]</scope>
    <source>
        <strain evidence="3">Rhizoctonia solani AG1-IB 7/3/14</strain>
    </source>
</reference>
<sequence length="475" mass="51492">MNRFISTSCALFLRRPSSPPSLSPSSNMIPLVLKLLIYLMASASGVFGLVFTNSFDNWVGNSTYRISWDMSASDPSTFDLALVQLNQTYSVGIVPNVSWSARWYRDYAIQIPRNGDRTILVSLDSTVWPGVYYWLMSSANEITAVSETFLISSSSGRTTPTTITSFVPVTATGDVVQTSDGSVVTYRSSDVYSSAIIYTTIIVISDGGKGASLGKAPMIIGIVLALIFLVTLPIILWLVLRYRRRPARSSGKDKPTLIDLEEIPNSSVLNLAPSNLSVARSTITPAASTRSTTRQVWAIVDGEKRLVNIPQDLPPSMPVTEPNPFADPSTPTSPKSTRRAFITTNPSASDYDSPSNSINPFDPLLSRANTATTSFSAAFSGRDTSMNAHTDSTPSGGSGEKREQAGQRLYHEHYALSEEDITSRIIVPGRAVDMGTLGREHVPEVDENGLLPPDYFQATQATPSRRSSQAGPSNR</sequence>
<accession>A0A0B7G270</accession>
<feature type="region of interest" description="Disordered" evidence="1">
    <location>
        <begin position="311"/>
        <end position="339"/>
    </location>
</feature>
<keyword evidence="2" id="KW-1133">Transmembrane helix</keyword>
<dbReference type="AlphaFoldDB" id="A0A0B7G270"/>
<dbReference type="Proteomes" id="UP000059188">
    <property type="component" value="Unassembled WGS sequence"/>
</dbReference>
<feature type="region of interest" description="Disordered" evidence="1">
    <location>
        <begin position="378"/>
        <end position="404"/>
    </location>
</feature>
<feature type="transmembrane region" description="Helical" evidence="2">
    <location>
        <begin position="35"/>
        <end position="55"/>
    </location>
</feature>
<feature type="region of interest" description="Disordered" evidence="1">
    <location>
        <begin position="443"/>
        <end position="475"/>
    </location>
</feature>
<evidence type="ECO:0000256" key="2">
    <source>
        <dbReference type="SAM" id="Phobius"/>
    </source>
</evidence>
<proteinExistence type="predicted"/>
<feature type="transmembrane region" description="Helical" evidence="2">
    <location>
        <begin position="195"/>
        <end position="212"/>
    </location>
</feature>
<gene>
    <name evidence="3" type="ORF">RSOLAG1IB_05241</name>
</gene>
<feature type="transmembrane region" description="Helical" evidence="2">
    <location>
        <begin position="218"/>
        <end position="240"/>
    </location>
</feature>
<dbReference type="EMBL" id="LN679107">
    <property type="protein sequence ID" value="CEL63199.1"/>
    <property type="molecule type" value="Genomic_DNA"/>
</dbReference>
<feature type="compositionally biased region" description="Polar residues" evidence="1">
    <location>
        <begin position="457"/>
        <end position="475"/>
    </location>
</feature>
<organism evidence="3 4">
    <name type="scientific">Thanatephorus cucumeris (strain AG1-IB / isolate 7/3/14)</name>
    <name type="common">Lettuce bottom rot fungus</name>
    <name type="synonym">Rhizoctonia solani</name>
    <dbReference type="NCBI Taxonomy" id="1108050"/>
    <lineage>
        <taxon>Eukaryota</taxon>
        <taxon>Fungi</taxon>
        <taxon>Dikarya</taxon>
        <taxon>Basidiomycota</taxon>
        <taxon>Agaricomycotina</taxon>
        <taxon>Agaricomycetes</taxon>
        <taxon>Cantharellales</taxon>
        <taxon>Ceratobasidiaceae</taxon>
        <taxon>Rhizoctonia</taxon>
        <taxon>Rhizoctonia solani AG-1</taxon>
    </lineage>
</organism>
<keyword evidence="2" id="KW-0812">Transmembrane</keyword>
<keyword evidence="2" id="KW-0472">Membrane</keyword>
<evidence type="ECO:0000313" key="3">
    <source>
        <dbReference type="EMBL" id="CEL63199.1"/>
    </source>
</evidence>